<reference evidence="2" key="1">
    <citation type="submission" date="2003-08" db="EMBL/GenBank/DDBJ databases">
        <authorList>
            <person name="Birren B."/>
            <person name="Nusbaum C."/>
            <person name="Abebe A."/>
            <person name="Abouelleil A."/>
            <person name="Adekoya E."/>
            <person name="Ait-zahra M."/>
            <person name="Allen N."/>
            <person name="Allen T."/>
            <person name="An P."/>
            <person name="Anderson M."/>
            <person name="Anderson S."/>
            <person name="Arachchi H."/>
            <person name="Armbruster J."/>
            <person name="Bachantsang P."/>
            <person name="Baldwin J."/>
            <person name="Barry A."/>
            <person name="Bayul T."/>
            <person name="Blitshsteyn B."/>
            <person name="Bloom T."/>
            <person name="Blye J."/>
            <person name="Boguslavskiy L."/>
            <person name="Borowsky M."/>
            <person name="Boukhgalter B."/>
            <person name="Brunache A."/>
            <person name="Butler J."/>
            <person name="Calixte N."/>
            <person name="Calvo S."/>
            <person name="Camarata J."/>
            <person name="Campo K."/>
            <person name="Chang J."/>
            <person name="Cheshatsang Y."/>
            <person name="Citroen M."/>
            <person name="Collymore A."/>
            <person name="Considine T."/>
            <person name="Cook A."/>
            <person name="Cooke P."/>
            <person name="Corum B."/>
            <person name="Cuomo C."/>
            <person name="David R."/>
            <person name="Dawoe T."/>
            <person name="Degray S."/>
            <person name="Dodge S."/>
            <person name="Dooley K."/>
            <person name="Dorje P."/>
            <person name="Dorjee K."/>
            <person name="Dorris L."/>
            <person name="Duffey N."/>
            <person name="Dupes A."/>
            <person name="Elkins T."/>
            <person name="Engels R."/>
            <person name="Erickson J."/>
            <person name="Farina A."/>
            <person name="Faro S."/>
            <person name="Ferreira P."/>
            <person name="Fischer H."/>
            <person name="Fitzgerald M."/>
            <person name="Foley K."/>
            <person name="Gage D."/>
            <person name="Galagan J."/>
            <person name="Gearin G."/>
            <person name="Gnerre S."/>
            <person name="Gnirke A."/>
            <person name="Goyette A."/>
            <person name="Graham J."/>
            <person name="Grandbois E."/>
            <person name="Gyaltsen K."/>
            <person name="Hafez N."/>
            <person name="Hagopian D."/>
            <person name="Hagos B."/>
            <person name="Hall J."/>
            <person name="Hatcher B."/>
            <person name="Heller A."/>
            <person name="Higgins H."/>
            <person name="Honan T."/>
            <person name="Horn A."/>
            <person name="Houde N."/>
            <person name="Hughes L."/>
            <person name="Hulme W."/>
            <person name="Husby E."/>
            <person name="Iliev I."/>
            <person name="Jaffe D."/>
            <person name="Jones C."/>
            <person name="Kamal M."/>
            <person name="Kamat A."/>
            <person name="Kamvysselis M."/>
            <person name="Karlsson E."/>
            <person name="Kells C."/>
            <person name="Kieu A."/>
            <person name="Kisner P."/>
            <person name="Kodira C."/>
            <person name="Kulbokas E."/>
            <person name="Labutti K."/>
            <person name="Lama D."/>
            <person name="Landers T."/>
            <person name="Leger J."/>
            <person name="Levine S."/>
            <person name="Lewis D."/>
            <person name="Lewis T."/>
            <person name="Lindblad-toh K."/>
            <person name="Liu X."/>
            <person name="Lokyitsang T."/>
            <person name="Lokyitsang Y."/>
            <person name="Lucien O."/>
            <person name="Lui A."/>
            <person name="Ma L.J."/>
            <person name="Mabbitt R."/>
            <person name="Macdonald J."/>
            <person name="Maclean C."/>
            <person name="Major J."/>
            <person name="Manning J."/>
            <person name="Marabella R."/>
            <person name="Maru K."/>
            <person name="Matthews C."/>
            <person name="Mauceli E."/>
            <person name="Mccarthy M."/>
            <person name="Mcdonough S."/>
            <person name="Mcghee T."/>
            <person name="Meldrim J."/>
            <person name="Meneus L."/>
            <person name="Mesirov J."/>
            <person name="Mihalev A."/>
            <person name="Mihova T."/>
            <person name="Mikkelsen T."/>
            <person name="Mlenga V."/>
            <person name="Moru K."/>
            <person name="Mozes J."/>
            <person name="Mulrain L."/>
            <person name="Munson G."/>
            <person name="Naylor J."/>
            <person name="Newes C."/>
            <person name="Nguyen C."/>
            <person name="Nguyen N."/>
            <person name="Nguyen T."/>
            <person name="Nicol R."/>
            <person name="Nielsen C."/>
            <person name="Nizzari M."/>
            <person name="Norbu C."/>
            <person name="Norbu N."/>
            <person name="O'donnell P."/>
            <person name="Okoawo O."/>
            <person name="O'leary S."/>
            <person name="Omotosho B."/>
            <person name="O'neill K."/>
            <person name="Osman S."/>
            <person name="Parker S."/>
            <person name="Perrin D."/>
            <person name="Phunkhang P."/>
            <person name="Piqani B."/>
            <person name="Purcell S."/>
            <person name="Rachupka T."/>
            <person name="Ramasamy U."/>
            <person name="Rameau R."/>
            <person name="Ray V."/>
            <person name="Raymond C."/>
            <person name="Retta R."/>
            <person name="Richardson S."/>
            <person name="Rise C."/>
            <person name="Rodriguez J."/>
            <person name="Rogers J."/>
            <person name="Rogov P."/>
            <person name="Rutman M."/>
            <person name="Schupbach R."/>
            <person name="Seaman C."/>
            <person name="Settipalli S."/>
            <person name="Sharpe T."/>
            <person name="Sheridan J."/>
            <person name="Sherpa N."/>
            <person name="Shi J."/>
            <person name="Smirnov S."/>
            <person name="Smith C."/>
            <person name="Sougnez C."/>
            <person name="Spencer B."/>
            <person name="Stalker J."/>
            <person name="Stange-thomann N."/>
            <person name="Stavropoulos S."/>
            <person name="Stetson K."/>
            <person name="Stone C."/>
            <person name="Stone S."/>
            <person name="Stubbs M."/>
            <person name="Talamas J."/>
            <person name="Tchuinga P."/>
            <person name="Tenzing P."/>
            <person name="Tesfaye S."/>
            <person name="Theodore J."/>
            <person name="Thoulutsang Y."/>
            <person name="Topham K."/>
            <person name="Towey S."/>
            <person name="Tsamla T."/>
            <person name="Tsomo N."/>
            <person name="Vallee D."/>
            <person name="Vassiliev H."/>
            <person name="Venkataraman V."/>
            <person name="Vinson J."/>
            <person name="Vo A."/>
            <person name="Wade C."/>
            <person name="Wang S."/>
            <person name="Wangchuk T."/>
            <person name="Wangdi T."/>
            <person name="Whittaker C."/>
            <person name="Wilkinson J."/>
            <person name="Wu Y."/>
            <person name="Wyman D."/>
            <person name="Yadav S."/>
            <person name="Yang S."/>
            <person name="Yang X."/>
            <person name="Yeager S."/>
            <person name="Yee E."/>
            <person name="Young G."/>
            <person name="Zainoun J."/>
            <person name="Zembeck L."/>
            <person name="Zimmer A."/>
            <person name="Zody M."/>
            <person name="Lander E."/>
        </authorList>
    </citation>
    <scope>NUCLEOTIDE SEQUENCE [LARGE SCALE GENOMIC DNA]</scope>
</reference>
<dbReference type="GeneTree" id="ENSGT00940000156718"/>
<dbReference type="Proteomes" id="UP000007875">
    <property type="component" value="Unassembled WGS sequence"/>
</dbReference>
<sequence>SSSSIARELERFFLVLKRFVNATLLKGSLYWRNIIVTQTKLPSISSNLRWPTKYVTLSFVYSPTLPLLEGLTDNFLVS</sequence>
<dbReference type="AlphaFoldDB" id="H2Z2B7"/>
<evidence type="ECO:0000313" key="2">
    <source>
        <dbReference type="Proteomes" id="UP000007875"/>
    </source>
</evidence>
<proteinExistence type="predicted"/>
<accession>H2Z2B7</accession>
<reference evidence="1" key="3">
    <citation type="submission" date="2025-09" db="UniProtKB">
        <authorList>
            <consortium name="Ensembl"/>
        </authorList>
    </citation>
    <scope>IDENTIFICATION</scope>
</reference>
<dbReference type="Ensembl" id="ENSCSAVT00000011866.1">
    <property type="protein sequence ID" value="ENSCSAVP00000011729.1"/>
    <property type="gene ID" value="ENSCSAVG00000006879.1"/>
</dbReference>
<protein>
    <submittedName>
        <fullName evidence="1">Uncharacterized protein</fullName>
    </submittedName>
</protein>
<dbReference type="HOGENOM" id="CLU_2628161_0_0_1"/>
<keyword evidence="2" id="KW-1185">Reference proteome</keyword>
<name>H2Z2B7_CIOSA</name>
<evidence type="ECO:0000313" key="1">
    <source>
        <dbReference type="Ensembl" id="ENSCSAVP00000011729.1"/>
    </source>
</evidence>
<organism evidence="1 2">
    <name type="scientific">Ciona savignyi</name>
    <name type="common">Pacific transparent sea squirt</name>
    <dbReference type="NCBI Taxonomy" id="51511"/>
    <lineage>
        <taxon>Eukaryota</taxon>
        <taxon>Metazoa</taxon>
        <taxon>Chordata</taxon>
        <taxon>Tunicata</taxon>
        <taxon>Ascidiacea</taxon>
        <taxon>Phlebobranchia</taxon>
        <taxon>Cionidae</taxon>
        <taxon>Ciona</taxon>
    </lineage>
</organism>
<reference evidence="1" key="2">
    <citation type="submission" date="2025-08" db="UniProtKB">
        <authorList>
            <consortium name="Ensembl"/>
        </authorList>
    </citation>
    <scope>IDENTIFICATION</scope>
</reference>